<name>A0A0R3URL5_MESCO</name>
<reference evidence="1 2" key="1">
    <citation type="submission" date="2018-10" db="EMBL/GenBank/DDBJ databases">
        <authorList>
            <consortium name="Pathogen Informatics"/>
        </authorList>
    </citation>
    <scope>NUCLEOTIDE SEQUENCE [LARGE SCALE GENOMIC DNA]</scope>
</reference>
<proteinExistence type="predicted"/>
<gene>
    <name evidence="1" type="ORF">MCOS_LOCUS10521</name>
</gene>
<protein>
    <submittedName>
        <fullName evidence="3">HYR domain-containing protein</fullName>
    </submittedName>
</protein>
<accession>A0A0R3URL5</accession>
<dbReference type="EMBL" id="UXSR01006500">
    <property type="protein sequence ID" value="VDD84518.1"/>
    <property type="molecule type" value="Genomic_DNA"/>
</dbReference>
<sequence length="104" mass="11177">MRLLAVTGVVEESLRRFRLPLMPPIPSAELASLAAAESSLSPKKACIWWSGNISSKFNFFVFAHCSLPKVGTTASSGILEPAVTVTAADAAGNCEFFVWELTME</sequence>
<keyword evidence="2" id="KW-1185">Reference proteome</keyword>
<dbReference type="AlphaFoldDB" id="A0A0R3URL5"/>
<evidence type="ECO:0000313" key="3">
    <source>
        <dbReference type="WBParaSite" id="MCU_013557-RA"/>
    </source>
</evidence>
<dbReference type="Proteomes" id="UP000267029">
    <property type="component" value="Unassembled WGS sequence"/>
</dbReference>
<evidence type="ECO:0000313" key="1">
    <source>
        <dbReference type="EMBL" id="VDD84518.1"/>
    </source>
</evidence>
<dbReference type="WBParaSite" id="MCU_013557-RA">
    <property type="protein sequence ID" value="MCU_013557-RA"/>
    <property type="gene ID" value="MCU_013557"/>
</dbReference>
<reference evidence="3" key="2">
    <citation type="submission" date="2019-11" db="UniProtKB">
        <authorList>
            <consortium name="WormBaseParasite"/>
        </authorList>
    </citation>
    <scope>IDENTIFICATION</scope>
</reference>
<organism evidence="1 2">
    <name type="scientific">Mesocestoides corti</name>
    <name type="common">Flatworm</name>
    <dbReference type="NCBI Taxonomy" id="53468"/>
    <lineage>
        <taxon>Eukaryota</taxon>
        <taxon>Metazoa</taxon>
        <taxon>Spiralia</taxon>
        <taxon>Lophotrochozoa</taxon>
        <taxon>Platyhelminthes</taxon>
        <taxon>Cestoda</taxon>
        <taxon>Eucestoda</taxon>
        <taxon>Cyclophyllidea</taxon>
        <taxon>Mesocestoididae</taxon>
        <taxon>Mesocestoides</taxon>
    </lineage>
</organism>
<evidence type="ECO:0000313" key="2">
    <source>
        <dbReference type="Proteomes" id="UP000267029"/>
    </source>
</evidence>